<dbReference type="GO" id="GO:0043916">
    <property type="term" value="F:DNA-7-methylguanine glycosylase activity"/>
    <property type="evidence" value="ECO:0007669"/>
    <property type="project" value="TreeGrafter"/>
</dbReference>
<dbReference type="EC" id="3.2.2.21" evidence="3"/>
<dbReference type="Gene3D" id="1.10.340.30">
    <property type="entry name" value="Hypothetical protein, domain 2"/>
    <property type="match status" value="1"/>
</dbReference>
<comment type="catalytic activity">
    <reaction evidence="1">
        <text>Hydrolysis of alkylated DNA, releasing 3-methyladenine, 3-methylguanine, 7-methylguanine and 7-methyladenine.</text>
        <dbReference type="EC" id="3.2.2.21"/>
    </reaction>
</comment>
<dbReference type="GO" id="GO:0008725">
    <property type="term" value="F:DNA-3-methyladenine glycosylase activity"/>
    <property type="evidence" value="ECO:0007669"/>
    <property type="project" value="TreeGrafter"/>
</dbReference>
<organism evidence="8 9">
    <name type="scientific">Candidatus Aeolococcus gillhamiae</name>
    <dbReference type="NCBI Taxonomy" id="3127015"/>
    <lineage>
        <taxon>Bacteria</taxon>
        <taxon>Bacillati</taxon>
        <taxon>Candidatus Dormiibacterota</taxon>
        <taxon>Candidatus Dormibacteria</taxon>
        <taxon>Candidatus Aeolococcales</taxon>
        <taxon>Candidatus Aeolococcaceae</taxon>
        <taxon>Candidatus Aeolococcus</taxon>
    </lineage>
</organism>
<dbReference type="SUPFAM" id="SSF48150">
    <property type="entry name" value="DNA-glycosylase"/>
    <property type="match status" value="1"/>
</dbReference>
<reference evidence="8" key="2">
    <citation type="submission" date="2018-05" db="EMBL/GenBank/DDBJ databases">
        <authorList>
            <person name="Ferrari B."/>
        </authorList>
    </citation>
    <scope>NUCLEOTIDE SEQUENCE</scope>
    <source>
        <strain evidence="8">RRmetagenome_bin12</strain>
    </source>
</reference>
<reference evidence="7 10" key="3">
    <citation type="submission" date="2020-10" db="EMBL/GenBank/DDBJ databases">
        <title>Ca. Dormibacterota MAGs.</title>
        <authorList>
            <person name="Montgomery K."/>
        </authorList>
    </citation>
    <scope>NUCLEOTIDE SEQUENCE [LARGE SCALE GENOMIC DNA]</scope>
    <source>
        <strain evidence="7">SC8812_S17_18</strain>
    </source>
</reference>
<evidence type="ECO:0000256" key="5">
    <source>
        <dbReference type="ARBA" id="ARBA00023204"/>
    </source>
</evidence>
<evidence type="ECO:0000256" key="4">
    <source>
        <dbReference type="ARBA" id="ARBA00022763"/>
    </source>
</evidence>
<dbReference type="PANTHER" id="PTHR43003:SF5">
    <property type="entry name" value="DNA-3-METHYLADENINE GLYCOSYLASE"/>
    <property type="match status" value="1"/>
</dbReference>
<reference evidence="8 9" key="1">
    <citation type="journal article" date="2017" name="Nature">
        <title>Atmospheric trace gases support primary production in Antarctic desert surface soil.</title>
        <authorList>
            <person name="Ji M."/>
            <person name="Greening C."/>
            <person name="Vanwonterghem I."/>
            <person name="Carere C.R."/>
            <person name="Bay S.K."/>
            <person name="Steen J.A."/>
            <person name="Montgomery K."/>
            <person name="Lines T."/>
            <person name="Beardall J."/>
            <person name="van Dorst J."/>
            <person name="Snape I."/>
            <person name="Stott M.B."/>
            <person name="Hugenholtz P."/>
            <person name="Ferrari B.C."/>
        </authorList>
    </citation>
    <scope>NUCLEOTIDE SEQUENCE [LARGE SCALE GENOMIC DNA]</scope>
    <source>
        <strain evidence="8">RRmetagenome_bin12</strain>
    </source>
</reference>
<dbReference type="Pfam" id="PF00730">
    <property type="entry name" value="HhH-GPD"/>
    <property type="match status" value="1"/>
</dbReference>
<dbReference type="EMBL" id="QHBU01000130">
    <property type="protein sequence ID" value="PZR80961.1"/>
    <property type="molecule type" value="Genomic_DNA"/>
</dbReference>
<evidence type="ECO:0000256" key="1">
    <source>
        <dbReference type="ARBA" id="ARBA00000086"/>
    </source>
</evidence>
<dbReference type="SMART" id="SM00478">
    <property type="entry name" value="ENDO3c"/>
    <property type="match status" value="1"/>
</dbReference>
<dbReference type="Gene3D" id="1.10.1670.40">
    <property type="match status" value="1"/>
</dbReference>
<evidence type="ECO:0000256" key="3">
    <source>
        <dbReference type="ARBA" id="ARBA00012000"/>
    </source>
</evidence>
<accession>A0A934MYR7</accession>
<sequence length="204" mass="21760">MRSPAAIAKRLVRLDPAFAPVVRAAGPFAPRPPSGDAFNALARAIAYQQLAGRAAAAIHGRFLAIYGTDPPTPDAVLASPVETLRAAGLSGAKAAALIDLATKISDGTIPLDQLASMPDDEVVARLTAVRGVGRWTAEMFLLFDLRRPDIWPVDDYGVRKGWTLIHGQAAMPTAKELTTLGDSLRPHRSAAAWYCWRAVDTLTP</sequence>
<evidence type="ECO:0000313" key="7">
    <source>
        <dbReference type="EMBL" id="MBJ7593870.1"/>
    </source>
</evidence>
<evidence type="ECO:0000259" key="6">
    <source>
        <dbReference type="SMART" id="SM00478"/>
    </source>
</evidence>
<dbReference type="CDD" id="cd00056">
    <property type="entry name" value="ENDO3c"/>
    <property type="match status" value="1"/>
</dbReference>
<evidence type="ECO:0000256" key="2">
    <source>
        <dbReference type="ARBA" id="ARBA00010817"/>
    </source>
</evidence>
<dbReference type="GO" id="GO:0006285">
    <property type="term" value="P:base-excision repair, AP site formation"/>
    <property type="evidence" value="ECO:0007669"/>
    <property type="project" value="TreeGrafter"/>
</dbReference>
<accession>A0A2W6ASY0</accession>
<dbReference type="InterPro" id="IPR011257">
    <property type="entry name" value="DNA_glycosylase"/>
</dbReference>
<dbReference type="AlphaFoldDB" id="A0A2W6ASY0"/>
<dbReference type="FunFam" id="1.10.340.30:FF:000004">
    <property type="entry name" value="DNA-3-methyladenine glycosylase II"/>
    <property type="match status" value="1"/>
</dbReference>
<dbReference type="GO" id="GO:0032131">
    <property type="term" value="F:alkylated DNA binding"/>
    <property type="evidence" value="ECO:0007669"/>
    <property type="project" value="TreeGrafter"/>
</dbReference>
<protein>
    <recommendedName>
        <fullName evidence="3">DNA-3-methyladenine glycosylase II</fullName>
        <ecNumber evidence="3">3.2.2.21</ecNumber>
    </recommendedName>
</protein>
<dbReference type="InterPro" id="IPR051912">
    <property type="entry name" value="Alkylbase_DNA_Glycosylase/TA"/>
</dbReference>
<dbReference type="GO" id="GO:0032993">
    <property type="term" value="C:protein-DNA complex"/>
    <property type="evidence" value="ECO:0007669"/>
    <property type="project" value="TreeGrafter"/>
</dbReference>
<feature type="domain" description="HhH-GPD" evidence="6">
    <location>
        <begin position="46"/>
        <end position="200"/>
    </location>
</feature>
<evidence type="ECO:0000313" key="10">
    <source>
        <dbReference type="Proteomes" id="UP000606991"/>
    </source>
</evidence>
<dbReference type="EMBL" id="JAEKNS010000040">
    <property type="protein sequence ID" value="MBJ7593870.1"/>
    <property type="molecule type" value="Genomic_DNA"/>
</dbReference>
<dbReference type="Proteomes" id="UP000606991">
    <property type="component" value="Unassembled WGS sequence"/>
</dbReference>
<evidence type="ECO:0000313" key="9">
    <source>
        <dbReference type="Proteomes" id="UP000248724"/>
    </source>
</evidence>
<gene>
    <name evidence="8" type="ORF">DLM65_07015</name>
    <name evidence="7" type="ORF">JF886_03250</name>
</gene>
<keyword evidence="5" id="KW-0234">DNA repair</keyword>
<comment type="caution">
    <text evidence="8">The sequence shown here is derived from an EMBL/GenBank/DDBJ whole genome shotgun (WGS) entry which is preliminary data.</text>
</comment>
<name>A0A2W6ASY0_9BACT</name>
<keyword evidence="4" id="KW-0227">DNA damage</keyword>
<dbReference type="PANTHER" id="PTHR43003">
    <property type="entry name" value="DNA-3-METHYLADENINE GLYCOSYLASE"/>
    <property type="match status" value="1"/>
</dbReference>
<comment type="similarity">
    <text evidence="2">Belongs to the alkylbase DNA glycosidase AlkA family.</text>
</comment>
<dbReference type="InterPro" id="IPR003265">
    <property type="entry name" value="HhH-GPD_domain"/>
</dbReference>
<dbReference type="Proteomes" id="UP000248724">
    <property type="component" value="Unassembled WGS sequence"/>
</dbReference>
<evidence type="ECO:0000313" key="8">
    <source>
        <dbReference type="EMBL" id="PZR80961.1"/>
    </source>
</evidence>
<dbReference type="GO" id="GO:0006307">
    <property type="term" value="P:DNA alkylation repair"/>
    <property type="evidence" value="ECO:0007669"/>
    <property type="project" value="TreeGrafter"/>
</dbReference>
<proteinExistence type="inferred from homology"/>